<dbReference type="GO" id="GO:0051701">
    <property type="term" value="P:biological process involved in interaction with host"/>
    <property type="evidence" value="ECO:0007669"/>
    <property type="project" value="TreeGrafter"/>
</dbReference>
<reference evidence="5 6" key="1">
    <citation type="submission" date="2019-03" db="EMBL/GenBank/DDBJ databases">
        <authorList>
            <person name="Kim M.K.M."/>
        </authorList>
    </citation>
    <scope>NUCLEOTIDE SEQUENCE [LARGE SCALE GENOMIC DNA]</scope>
    <source>
        <strain evidence="5 6">18JY15-6</strain>
    </source>
</reference>
<evidence type="ECO:0000259" key="3">
    <source>
        <dbReference type="Pfam" id="PF02470"/>
    </source>
</evidence>
<feature type="domain" description="Mammalian cell entry C-terminal" evidence="4">
    <location>
        <begin position="204"/>
        <end position="412"/>
    </location>
</feature>
<sequence>MRCCPPTRRPSPTRSRTPRSSSTPSMTSVRTLSAASSPSALSQGSSVHWSRTTRWSASTRRLSLRRRPTTDAVSARPTTACADGGADMTGFRSTMIKVLVFATICLVFFVMLYNTMSNVVEGNANVWKANFTSTSGLRAGDDVRIAGVKVGRVEHIEVTPDNQSQVTFKLVDDQKIYSSTLLKLRYQNLLGQRYLSLTAGADRGQELSSSKVIGVGMTDPGFDLTALLNGFKPLFDTLQPADVNKFAQNIIDVLQGQGPAVESLLQSTASTAKFLSQRDQAFTQVLDNLTPVLKNLAAHSDDLDATVKQLTLLMGGLAKERGTFANSIDTLGGLTGTTADLLKTIRPDVRTDVTALKQTSGILATNRNDVVKGVTALGSITGNLAQITSYYSALNIYFCNFGLDVVGPNGKPLAPTFWIGGTGGPYSEVCK</sequence>
<feature type="region of interest" description="Disordered" evidence="1">
    <location>
        <begin position="58"/>
        <end position="77"/>
    </location>
</feature>
<dbReference type="Proteomes" id="UP000295453">
    <property type="component" value="Unassembled WGS sequence"/>
</dbReference>
<accession>A0A4R1CHR3</accession>
<feature type="domain" description="Mce/MlaD" evidence="3">
    <location>
        <begin position="128"/>
        <end position="200"/>
    </location>
</feature>
<keyword evidence="2" id="KW-0812">Transmembrane</keyword>
<dbReference type="PANTHER" id="PTHR33371">
    <property type="entry name" value="INTERMEMBRANE PHOSPHOLIPID TRANSPORT SYSTEM BINDING PROTEIN MLAD-RELATED"/>
    <property type="match status" value="1"/>
</dbReference>
<keyword evidence="2" id="KW-0472">Membrane</keyword>
<name>A0A4R1CHR3_9ACTN</name>
<dbReference type="OrthoDB" id="338143at2"/>
<keyword evidence="2" id="KW-1133">Transmembrane helix</keyword>
<gene>
    <name evidence="5" type="ORF">EPD65_01980</name>
</gene>
<evidence type="ECO:0000259" key="4">
    <source>
        <dbReference type="Pfam" id="PF11887"/>
    </source>
</evidence>
<dbReference type="Pfam" id="PF02470">
    <property type="entry name" value="MlaD"/>
    <property type="match status" value="1"/>
</dbReference>
<dbReference type="AlphaFoldDB" id="A0A4R1CHR3"/>
<dbReference type="InterPro" id="IPR052336">
    <property type="entry name" value="MlaD_Phospholipid_Transporter"/>
</dbReference>
<dbReference type="NCBIfam" id="TIGR00996">
    <property type="entry name" value="Mtu_fam_mce"/>
    <property type="match status" value="1"/>
</dbReference>
<feature type="transmembrane region" description="Helical" evidence="2">
    <location>
        <begin position="98"/>
        <end position="116"/>
    </location>
</feature>
<dbReference type="GO" id="GO:0005576">
    <property type="term" value="C:extracellular region"/>
    <property type="evidence" value="ECO:0007669"/>
    <property type="project" value="TreeGrafter"/>
</dbReference>
<organism evidence="5 6">
    <name type="scientific">Nocardioides jejuensis</name>
    <dbReference type="NCBI Taxonomy" id="2502782"/>
    <lineage>
        <taxon>Bacteria</taxon>
        <taxon>Bacillati</taxon>
        <taxon>Actinomycetota</taxon>
        <taxon>Actinomycetes</taxon>
        <taxon>Propionibacteriales</taxon>
        <taxon>Nocardioidaceae</taxon>
        <taxon>Nocardioides</taxon>
    </lineage>
</organism>
<dbReference type="PANTHER" id="PTHR33371:SF17">
    <property type="entry name" value="MCE-FAMILY PROTEIN MCE1B"/>
    <property type="match status" value="1"/>
</dbReference>
<dbReference type="InterPro" id="IPR005693">
    <property type="entry name" value="Mce"/>
</dbReference>
<dbReference type="InterPro" id="IPR024516">
    <property type="entry name" value="Mce_C"/>
</dbReference>
<feature type="compositionally biased region" description="Low complexity" evidence="1">
    <location>
        <begin position="10"/>
        <end position="45"/>
    </location>
</feature>
<dbReference type="Pfam" id="PF11887">
    <property type="entry name" value="Mce4_CUP1"/>
    <property type="match status" value="1"/>
</dbReference>
<evidence type="ECO:0000256" key="1">
    <source>
        <dbReference type="SAM" id="MobiDB-lite"/>
    </source>
</evidence>
<protein>
    <submittedName>
        <fullName evidence="5">MCE family protein</fullName>
    </submittedName>
</protein>
<proteinExistence type="predicted"/>
<dbReference type="EMBL" id="SJZJ01000002">
    <property type="protein sequence ID" value="TCJ30830.1"/>
    <property type="molecule type" value="Genomic_DNA"/>
</dbReference>
<feature type="region of interest" description="Disordered" evidence="1">
    <location>
        <begin position="1"/>
        <end position="45"/>
    </location>
</feature>
<keyword evidence="6" id="KW-1185">Reference proteome</keyword>
<comment type="caution">
    <text evidence="5">The sequence shown here is derived from an EMBL/GenBank/DDBJ whole genome shotgun (WGS) entry which is preliminary data.</text>
</comment>
<evidence type="ECO:0000313" key="6">
    <source>
        <dbReference type="Proteomes" id="UP000295453"/>
    </source>
</evidence>
<evidence type="ECO:0000256" key="2">
    <source>
        <dbReference type="SAM" id="Phobius"/>
    </source>
</evidence>
<dbReference type="InterPro" id="IPR003399">
    <property type="entry name" value="Mce/MlaD"/>
</dbReference>
<evidence type="ECO:0000313" key="5">
    <source>
        <dbReference type="EMBL" id="TCJ30830.1"/>
    </source>
</evidence>